<feature type="region of interest" description="Disordered" evidence="4">
    <location>
        <begin position="1317"/>
        <end position="1342"/>
    </location>
</feature>
<sequence>MRYPKLLFLCSFLFLFTFSTSALAGQVDVGSTADAQVVEGNSSTNYGSTTYMYVGSGTSYGDERIWVKFDLEGELPDGATITSAKLLLYCWRSDGPTTIAATAHAATDGWTETGITWDDQPSFTTTSLDSQTLTAGDEDRWFTWDITSHVQTEYAGDGIVSVVVKANPEDQSSASSYGFDGKEYSSSIAPRLRIEYEGEWPQTNNFKIFHVNDAHSRLVPHDFDFPGQDDFPVLEKAGGAAYLAAKMLELKAANPDSLILDAGDVSEGSPLGDLRGNGGALDFFNALDTQLKALGGRGIDAMVVGNHDVRFQSYITNMQNASFPIISMNICQEGTQTPYFDAYTTVTLDNGVKVGILGYTTDESSYLGEETEDLLDVVTAVWDDDDSSTINIKDYVEELREDEGCDVVVLLSHIGHSRIVSGSDALIEDSGGVDPPEVVVAGHWHTWDEKAWQPAQLNYKTTLVEAASYLQYIGELEVTGDGKYVDATKHAIRSEEITPNAAVATVIDNLVAEYNASSPTYGLDQVIGYSATDLTMDKDKWWTVSEYPWNATNAVGAWITDAMAWKLNANGVTADLAIQTGGSIRRDVPKGAITYTEIYEAYPWQDDEMVQVQMTGQQIWDFIQADYCGTSISDGWKVTAEDGTITGITYNGSDIGLSTTYHVIISDYMVAHEGDISFSNTNYTGYSIRQSVIDFTAQYTEASPMYPDGIEDRYDLDTELAGGFKAVVLFVADSENQPYHEDGFIRLLSATDETLLRRGKYGLSDLVNSDGSINKDHQFSETMLYRGHLGFLDGKYQHGDIIEVWGEGGFYEGVPEFISEEGVVSDGVEIKVIDHDESLALPEVMPGFAAFWDEWHENHYVKLYVQKTGDNTVADVDGETQTIYQADAYDTKTLPGDVGDILELTGVQTVEDYTERRFRCHTAALASDQGVTSYPATSFVDAISTAETTDSSITLTATASDTSGAGSGTVVVAASADTQVAEGHPTYTYGSATNLYLQSYTSGYGNERIWVKFDLDGKVPSAATITSAKLSLYQWWTYNQGGDMDASVHGCTDDTWTESALNWNTQPTFETTVEDTVTLTEGDAQWYEWDVATFVQSEVTASDDILSFVLKPATEDSSTQLVYNFDAKEYSSAAYAPSLEVSYEVAAGSQEDAQPVSVAFYYRYSADSVTWGAWTAIGTDGDSSDDWSIGFSYGDGFGYYEFYSIATDADGNVEDAPVRADASVRYVSGSNTAASVTPADSIADGTTDVDGNVWLSVTVADSDNDTVGVCFYTASGEEIDCVENVASGQTASVAWTGLDEASAYGWYAVVDDGTETAPSETWSFSTTNSAPSVTSGSSDPGTTQATLTVTVSDTDSNQSLDVYFYDGTGTLIGSQTDVDSGESASVVWDSLTANTEYSWYVEVYDGMETVISDTWTFTTAAGTSIPAVPAMDVFGMLATIASLLLAGAVWIRRQQS</sequence>
<dbReference type="Gene3D" id="3.60.21.10">
    <property type="match status" value="1"/>
</dbReference>
<feature type="domain" description="Carbohydrate-binding module family 96" evidence="9">
    <location>
        <begin position="970"/>
        <end position="1142"/>
    </location>
</feature>
<gene>
    <name evidence="10" type="ORF">DSCO28_58500</name>
</gene>
<dbReference type="PANTHER" id="PTHR11575:SF24">
    <property type="entry name" value="5'-NUCLEOTIDASE"/>
    <property type="match status" value="1"/>
</dbReference>
<keyword evidence="5" id="KW-0812">Transmembrane</keyword>
<dbReference type="EMBL" id="AP021876">
    <property type="protein sequence ID" value="BBO85284.1"/>
    <property type="molecule type" value="Genomic_DNA"/>
</dbReference>
<reference evidence="10 11" key="1">
    <citation type="submission" date="2019-11" db="EMBL/GenBank/DDBJ databases">
        <title>Comparative genomics of hydrocarbon-degrading Desulfosarcina strains.</title>
        <authorList>
            <person name="Watanabe M."/>
            <person name="Kojima H."/>
            <person name="Fukui M."/>
        </authorList>
    </citation>
    <scope>NUCLEOTIDE SEQUENCE [LARGE SCALE GENOMIC DNA]</scope>
    <source>
        <strain evidence="10 11">28bB2T</strain>
    </source>
</reference>
<protein>
    <submittedName>
        <fullName evidence="10">Uncharacterized protein</fullName>
    </submittedName>
</protein>
<dbReference type="InterPro" id="IPR029052">
    <property type="entry name" value="Metallo-depent_PP-like"/>
</dbReference>
<dbReference type="InterPro" id="IPR006179">
    <property type="entry name" value="5_nucleotidase/apyrase"/>
</dbReference>
<keyword evidence="5" id="KW-0472">Membrane</keyword>
<evidence type="ECO:0000256" key="1">
    <source>
        <dbReference type="ARBA" id="ARBA00004613"/>
    </source>
</evidence>
<dbReference type="GO" id="GO:0030288">
    <property type="term" value="C:outer membrane-bounded periplasmic space"/>
    <property type="evidence" value="ECO:0007669"/>
    <property type="project" value="TreeGrafter"/>
</dbReference>
<organism evidence="10 11">
    <name type="scientific">Desulfosarcina ovata subsp. sediminis</name>
    <dbReference type="NCBI Taxonomy" id="885957"/>
    <lineage>
        <taxon>Bacteria</taxon>
        <taxon>Pseudomonadati</taxon>
        <taxon>Thermodesulfobacteriota</taxon>
        <taxon>Desulfobacteria</taxon>
        <taxon>Desulfobacterales</taxon>
        <taxon>Desulfosarcinaceae</taxon>
        <taxon>Desulfosarcina</taxon>
    </lineage>
</organism>
<comment type="subcellular location">
    <subcellularLocation>
        <location evidence="1">Secreted</location>
    </subcellularLocation>
</comment>
<dbReference type="GO" id="GO:0005576">
    <property type="term" value="C:extracellular region"/>
    <property type="evidence" value="ECO:0007669"/>
    <property type="project" value="UniProtKB-SubCell"/>
</dbReference>
<accession>A0A5K7ZYR7</accession>
<keyword evidence="3 6" id="KW-0732">Signal</keyword>
<dbReference type="NCBIfam" id="NF033679">
    <property type="entry name" value="DNRLRE_dom"/>
    <property type="match status" value="2"/>
</dbReference>
<dbReference type="InterPro" id="IPR036907">
    <property type="entry name" value="5'-Nucleotdase_C_sf"/>
</dbReference>
<dbReference type="Pfam" id="PF24517">
    <property type="entry name" value="CBM96"/>
    <property type="match status" value="2"/>
</dbReference>
<dbReference type="Pfam" id="PF02872">
    <property type="entry name" value="5_nucleotid_C"/>
    <property type="match status" value="1"/>
</dbReference>
<feature type="domain" description="Calcineurin-like phosphoesterase" evidence="7">
    <location>
        <begin position="206"/>
        <end position="446"/>
    </location>
</feature>
<evidence type="ECO:0000256" key="5">
    <source>
        <dbReference type="SAM" id="Phobius"/>
    </source>
</evidence>
<evidence type="ECO:0000259" key="9">
    <source>
        <dbReference type="Pfam" id="PF24517"/>
    </source>
</evidence>
<dbReference type="KEGG" id="dov:DSCO28_58500"/>
<dbReference type="InterPro" id="IPR055372">
    <property type="entry name" value="CBM96"/>
</dbReference>
<dbReference type="Proteomes" id="UP000425960">
    <property type="component" value="Chromosome"/>
</dbReference>
<dbReference type="InterPro" id="IPR004843">
    <property type="entry name" value="Calcineurin-like_PHP"/>
</dbReference>
<evidence type="ECO:0000313" key="11">
    <source>
        <dbReference type="Proteomes" id="UP000425960"/>
    </source>
</evidence>
<evidence type="ECO:0000256" key="2">
    <source>
        <dbReference type="ARBA" id="ARBA00022525"/>
    </source>
</evidence>
<name>A0A5K7ZYR7_9BACT</name>
<evidence type="ECO:0000259" key="8">
    <source>
        <dbReference type="Pfam" id="PF02872"/>
    </source>
</evidence>
<dbReference type="PRINTS" id="PR01607">
    <property type="entry name" value="APYRASEFAMLY"/>
</dbReference>
<proteinExistence type="predicted"/>
<dbReference type="InterPro" id="IPR008334">
    <property type="entry name" value="5'-Nucleotdase_C"/>
</dbReference>
<feature type="domain" description="Carbohydrate-binding module family 96" evidence="9">
    <location>
        <begin position="28"/>
        <end position="195"/>
    </location>
</feature>
<dbReference type="SUPFAM" id="SSF56300">
    <property type="entry name" value="Metallo-dependent phosphatases"/>
    <property type="match status" value="1"/>
</dbReference>
<evidence type="ECO:0000259" key="7">
    <source>
        <dbReference type="Pfam" id="PF00149"/>
    </source>
</evidence>
<evidence type="ECO:0000256" key="4">
    <source>
        <dbReference type="SAM" id="MobiDB-lite"/>
    </source>
</evidence>
<dbReference type="Pfam" id="PF00149">
    <property type="entry name" value="Metallophos"/>
    <property type="match status" value="1"/>
</dbReference>
<feature type="transmembrane region" description="Helical" evidence="5">
    <location>
        <begin position="1433"/>
        <end position="1451"/>
    </location>
</feature>
<dbReference type="Gene3D" id="3.90.780.10">
    <property type="entry name" value="5'-Nucleotidase, C-terminal domain"/>
    <property type="match status" value="1"/>
</dbReference>
<feature type="chain" id="PRO_5024366142" evidence="6">
    <location>
        <begin position="25"/>
        <end position="1456"/>
    </location>
</feature>
<dbReference type="GO" id="GO:0009166">
    <property type="term" value="P:nucleotide catabolic process"/>
    <property type="evidence" value="ECO:0007669"/>
    <property type="project" value="InterPro"/>
</dbReference>
<dbReference type="GO" id="GO:0016787">
    <property type="term" value="F:hydrolase activity"/>
    <property type="evidence" value="ECO:0007669"/>
    <property type="project" value="InterPro"/>
</dbReference>
<dbReference type="RefSeq" id="WP_155324937.1">
    <property type="nucleotide sequence ID" value="NZ_AP021876.1"/>
</dbReference>
<feature type="signal peptide" evidence="6">
    <location>
        <begin position="1"/>
        <end position="24"/>
    </location>
</feature>
<evidence type="ECO:0000256" key="3">
    <source>
        <dbReference type="ARBA" id="ARBA00022729"/>
    </source>
</evidence>
<dbReference type="PANTHER" id="PTHR11575">
    <property type="entry name" value="5'-NUCLEOTIDASE-RELATED"/>
    <property type="match status" value="1"/>
</dbReference>
<dbReference type="SUPFAM" id="SSF55816">
    <property type="entry name" value="5'-nucleotidase (syn. UDP-sugar hydrolase), C-terminal domain"/>
    <property type="match status" value="1"/>
</dbReference>
<feature type="domain" description="5'-Nucleotidase C-terminal" evidence="8">
    <location>
        <begin position="553"/>
        <end position="674"/>
    </location>
</feature>
<evidence type="ECO:0000313" key="10">
    <source>
        <dbReference type="EMBL" id="BBO85284.1"/>
    </source>
</evidence>
<keyword evidence="5" id="KW-1133">Transmembrane helix</keyword>
<evidence type="ECO:0000256" key="6">
    <source>
        <dbReference type="SAM" id="SignalP"/>
    </source>
</evidence>
<keyword evidence="2" id="KW-0964">Secreted</keyword>